<keyword evidence="2" id="KW-1185">Reference proteome</keyword>
<evidence type="ECO:0000313" key="2">
    <source>
        <dbReference type="Proteomes" id="UP001568894"/>
    </source>
</evidence>
<dbReference type="RefSeq" id="WP_339653849.1">
    <property type="nucleotide sequence ID" value="NZ_CAXBLC010000002.1"/>
</dbReference>
<name>A0ABV4KEK2_9FLAO</name>
<comment type="caution">
    <text evidence="1">The sequence shown here is derived from an EMBL/GenBank/DDBJ whole genome shotgun (WGS) entry which is preliminary data.</text>
</comment>
<gene>
    <name evidence="1" type="ORF">QO192_06230</name>
</gene>
<accession>A0ABV4KEK2</accession>
<dbReference type="EMBL" id="JASMRN010000004">
    <property type="protein sequence ID" value="MEZ7514878.1"/>
    <property type="molecule type" value="Genomic_DNA"/>
</dbReference>
<proteinExistence type="predicted"/>
<evidence type="ECO:0000313" key="1">
    <source>
        <dbReference type="EMBL" id="MEZ7514878.1"/>
    </source>
</evidence>
<organism evidence="1 2">
    <name type="scientific">Flavobacterium frigidarium</name>
    <dbReference type="NCBI Taxonomy" id="99286"/>
    <lineage>
        <taxon>Bacteria</taxon>
        <taxon>Pseudomonadati</taxon>
        <taxon>Bacteroidota</taxon>
        <taxon>Flavobacteriia</taxon>
        <taxon>Flavobacteriales</taxon>
        <taxon>Flavobacteriaceae</taxon>
        <taxon>Flavobacterium</taxon>
    </lineage>
</organism>
<reference evidence="1 2" key="1">
    <citation type="submission" date="2023-05" db="EMBL/GenBank/DDBJ databases">
        <title>Adaptations of aquatic viruses from atmosphere-close ecosystems of the Central Arctic Ocean.</title>
        <authorList>
            <person name="Rahlff J."/>
            <person name="Holmfeldt K."/>
        </authorList>
    </citation>
    <scope>NUCLEOTIDE SEQUENCE [LARGE SCALE GENOMIC DNA]</scope>
    <source>
        <strain evidence="1 2">Arc14</strain>
    </source>
</reference>
<dbReference type="Proteomes" id="UP001568894">
    <property type="component" value="Unassembled WGS sequence"/>
</dbReference>
<sequence length="126" mass="14643">MLSKGIRDEKKVKIDNMLATLLSLVFVPKFWNIEDTSLIDNQLTDFGLTTAILDQIEEKDLIKLLDKYEMDWEQKEQFADFLVGYSKNNQIDFSAKAIVIYNHIQIESKTFSFDIFNKLAKIKANS</sequence>
<protein>
    <submittedName>
        <fullName evidence="1">Uncharacterized protein</fullName>
    </submittedName>
</protein>